<name>A0AAW1KFU5_POPJA</name>
<evidence type="ECO:0000313" key="2">
    <source>
        <dbReference type="Proteomes" id="UP001458880"/>
    </source>
</evidence>
<keyword evidence="2" id="KW-1185">Reference proteome</keyword>
<comment type="caution">
    <text evidence="1">The sequence shown here is derived from an EMBL/GenBank/DDBJ whole genome shotgun (WGS) entry which is preliminary data.</text>
</comment>
<gene>
    <name evidence="1" type="ORF">QE152_g23238</name>
</gene>
<dbReference type="EMBL" id="JASPKY010000229">
    <property type="protein sequence ID" value="KAK9718317.1"/>
    <property type="molecule type" value="Genomic_DNA"/>
</dbReference>
<dbReference type="AlphaFoldDB" id="A0AAW1KFU5"/>
<organism evidence="1 2">
    <name type="scientific">Popillia japonica</name>
    <name type="common">Japanese beetle</name>
    <dbReference type="NCBI Taxonomy" id="7064"/>
    <lineage>
        <taxon>Eukaryota</taxon>
        <taxon>Metazoa</taxon>
        <taxon>Ecdysozoa</taxon>
        <taxon>Arthropoda</taxon>
        <taxon>Hexapoda</taxon>
        <taxon>Insecta</taxon>
        <taxon>Pterygota</taxon>
        <taxon>Neoptera</taxon>
        <taxon>Endopterygota</taxon>
        <taxon>Coleoptera</taxon>
        <taxon>Polyphaga</taxon>
        <taxon>Scarabaeiformia</taxon>
        <taxon>Scarabaeidae</taxon>
        <taxon>Rutelinae</taxon>
        <taxon>Popillia</taxon>
    </lineage>
</organism>
<sequence length="111" mass="12286">MENQHQTQDVAPLTIAGQDVCGQLQTPPDLPRNMPDIYYDIAGINFTPQDGPNVDNVCDDQLLWGDNCVPPQQLETTTAVATLHTIPQLAPVITPHQNERTLTNKRCPKKT</sequence>
<protein>
    <submittedName>
        <fullName evidence="1">Uncharacterized protein</fullName>
    </submittedName>
</protein>
<evidence type="ECO:0000313" key="1">
    <source>
        <dbReference type="EMBL" id="KAK9718317.1"/>
    </source>
</evidence>
<dbReference type="Proteomes" id="UP001458880">
    <property type="component" value="Unassembled WGS sequence"/>
</dbReference>
<reference evidence="1 2" key="1">
    <citation type="journal article" date="2024" name="BMC Genomics">
        <title>De novo assembly and annotation of Popillia japonica's genome with initial clues to its potential as an invasive pest.</title>
        <authorList>
            <person name="Cucini C."/>
            <person name="Boschi S."/>
            <person name="Funari R."/>
            <person name="Cardaioli E."/>
            <person name="Iannotti N."/>
            <person name="Marturano G."/>
            <person name="Paoli F."/>
            <person name="Bruttini M."/>
            <person name="Carapelli A."/>
            <person name="Frati F."/>
            <person name="Nardi F."/>
        </authorList>
    </citation>
    <scope>NUCLEOTIDE SEQUENCE [LARGE SCALE GENOMIC DNA]</scope>
    <source>
        <strain evidence="1">DMR45628</strain>
    </source>
</reference>
<proteinExistence type="predicted"/>
<accession>A0AAW1KFU5</accession>